<dbReference type="InParanoid" id="N1J980"/>
<dbReference type="Proteomes" id="UP000015441">
    <property type="component" value="Unassembled WGS sequence"/>
</dbReference>
<accession>N1J980</accession>
<dbReference type="AlphaFoldDB" id="N1J980"/>
<dbReference type="OrthoDB" id="3611560at2759"/>
<name>N1J980_BLUG1</name>
<dbReference type="EMBL" id="CAUH01003337">
    <property type="protein sequence ID" value="CCU77105.1"/>
    <property type="molecule type" value="Genomic_DNA"/>
</dbReference>
<proteinExistence type="predicted"/>
<feature type="region of interest" description="Disordered" evidence="1">
    <location>
        <begin position="325"/>
        <end position="350"/>
    </location>
</feature>
<evidence type="ECO:0000313" key="3">
    <source>
        <dbReference type="Proteomes" id="UP000015441"/>
    </source>
</evidence>
<feature type="region of interest" description="Disordered" evidence="1">
    <location>
        <begin position="170"/>
        <end position="199"/>
    </location>
</feature>
<keyword evidence="3" id="KW-1185">Reference proteome</keyword>
<feature type="compositionally biased region" description="Polar residues" evidence="1">
    <location>
        <begin position="181"/>
        <end position="191"/>
    </location>
</feature>
<sequence>MAPVPPKSAKPAKIVLTTKVVKHNHQTRLESQKQMLSKAKSIAMQKAKTNGLTQNDIDLEGMEAEIIAQMEESGKTDIEMDDATPIIDAWIRKGLKNSRWATAGAESSQKATTAPTIAVEKVVSAKATPESARVAARKIAVPIAKRTPTASTPRGTEDLLNAKAAKVANAPQLPPAPASIPGTTVRDNQPSGGAPTSVAHEYPPEIEALLEDERKRAANASARLEMGSTVINTLESVILSLKTTDNKEYFDEMNACLRGALAHFLRTGTTPVPTSLPFRPVGQQASSSGPPPNSTARLARPVVAVPKVTSTWATVAGKRLPNQPAPVMVSRASQKLTPPTKKLDKTVPSSTSDNRLFLRLNSKHQWRKMSPAGIRDAVAQLTNATKVDIEHVYRVPSGFALRAKNQESRQFLLNAAECFLPIDGKLEEASDIVALRISTVPVAIHTLLGRVPVTEDMVIEEITRVTKAVPVKVRPHGKNHPGALYQSWLAHFKRGAEPRLGFRLFDDSGVAVRHQPRQTVQQCKRCLQFHGTRGCSRAPACWNCTSTMHSTDECHAHSKCRNCGGTHRSDSRACLARPTKSGPVSREQLATIRMASQRELAAVVRAKAAVRRAEAVAQAAAKQTFEVLMTDVTLDATATGTTSPVESSSRAPHGSLLASHLR</sequence>
<organism evidence="2 3">
    <name type="scientific">Blumeria graminis f. sp. hordei (strain DH14)</name>
    <name type="common">Barley powdery mildew</name>
    <name type="synonym">Oidium monilioides f. sp. hordei</name>
    <dbReference type="NCBI Taxonomy" id="546991"/>
    <lineage>
        <taxon>Eukaryota</taxon>
        <taxon>Fungi</taxon>
        <taxon>Dikarya</taxon>
        <taxon>Ascomycota</taxon>
        <taxon>Pezizomycotina</taxon>
        <taxon>Leotiomycetes</taxon>
        <taxon>Erysiphales</taxon>
        <taxon>Erysiphaceae</taxon>
        <taxon>Blumeria</taxon>
        <taxon>Blumeria hordei</taxon>
    </lineage>
</organism>
<evidence type="ECO:0000313" key="2">
    <source>
        <dbReference type="EMBL" id="CCU77105.1"/>
    </source>
</evidence>
<protein>
    <submittedName>
        <fullName evidence="2">EKA-like protein</fullName>
    </submittedName>
</protein>
<feature type="region of interest" description="Disordered" evidence="1">
    <location>
        <begin position="639"/>
        <end position="662"/>
    </location>
</feature>
<dbReference type="HOGENOM" id="CLU_018153_0_1_1"/>
<feature type="compositionally biased region" description="Polar residues" evidence="1">
    <location>
        <begin position="639"/>
        <end position="650"/>
    </location>
</feature>
<gene>
    <name evidence="2" type="ORF">BGHDH14_bgh06795</name>
</gene>
<comment type="caution">
    <text evidence="2">The sequence shown here is derived from an EMBL/GenBank/DDBJ whole genome shotgun (WGS) entry which is preliminary data.</text>
</comment>
<evidence type="ECO:0000256" key="1">
    <source>
        <dbReference type="SAM" id="MobiDB-lite"/>
    </source>
</evidence>
<reference evidence="2 3" key="1">
    <citation type="journal article" date="2010" name="Science">
        <title>Genome expansion and gene loss in powdery mildew fungi reveal tradeoffs in extreme parasitism.</title>
        <authorList>
            <person name="Spanu P.D."/>
            <person name="Abbott J.C."/>
            <person name="Amselem J."/>
            <person name="Burgis T.A."/>
            <person name="Soanes D.M."/>
            <person name="Stueber K."/>
            <person name="Ver Loren van Themaat E."/>
            <person name="Brown J.K.M."/>
            <person name="Butcher S.A."/>
            <person name="Gurr S.J."/>
            <person name="Lebrun M.-H."/>
            <person name="Ridout C.J."/>
            <person name="Schulze-Lefert P."/>
            <person name="Talbot N.J."/>
            <person name="Ahmadinejad N."/>
            <person name="Ametz C."/>
            <person name="Barton G.R."/>
            <person name="Benjdia M."/>
            <person name="Bidzinski P."/>
            <person name="Bindschedler L.V."/>
            <person name="Both M."/>
            <person name="Brewer M.T."/>
            <person name="Cadle-Davidson L."/>
            <person name="Cadle-Davidson M.M."/>
            <person name="Collemare J."/>
            <person name="Cramer R."/>
            <person name="Frenkel O."/>
            <person name="Godfrey D."/>
            <person name="Harriman J."/>
            <person name="Hoede C."/>
            <person name="King B.C."/>
            <person name="Klages S."/>
            <person name="Kleemann J."/>
            <person name="Knoll D."/>
            <person name="Koti P.S."/>
            <person name="Kreplak J."/>
            <person name="Lopez-Ruiz F.J."/>
            <person name="Lu X."/>
            <person name="Maekawa T."/>
            <person name="Mahanil S."/>
            <person name="Micali C."/>
            <person name="Milgroom M.G."/>
            <person name="Montana G."/>
            <person name="Noir S."/>
            <person name="O'Connell R.J."/>
            <person name="Oberhaensli S."/>
            <person name="Parlange F."/>
            <person name="Pedersen C."/>
            <person name="Quesneville H."/>
            <person name="Reinhardt R."/>
            <person name="Rott M."/>
            <person name="Sacristan S."/>
            <person name="Schmidt S.M."/>
            <person name="Schoen M."/>
            <person name="Skamnioti P."/>
            <person name="Sommer H."/>
            <person name="Stephens A."/>
            <person name="Takahara H."/>
            <person name="Thordal-Christensen H."/>
            <person name="Vigouroux M."/>
            <person name="Wessling R."/>
            <person name="Wicker T."/>
            <person name="Panstruga R."/>
        </authorList>
    </citation>
    <scope>NUCLEOTIDE SEQUENCE [LARGE SCALE GENOMIC DNA]</scope>
    <source>
        <strain evidence="2">DH14</strain>
    </source>
</reference>